<evidence type="ECO:0000256" key="3">
    <source>
        <dbReference type="ARBA" id="ARBA00022525"/>
    </source>
</evidence>
<keyword evidence="4" id="KW-0165">Cleavage on pair of basic residues</keyword>
<comment type="caution">
    <text evidence="9">The sequence shown here is derived from an EMBL/GenBank/DDBJ whole genome shotgun (WGS) entry which is preliminary data.</text>
</comment>
<protein>
    <recommendedName>
        <fullName evidence="11">C-type natriuretic peptide</fullName>
    </recommendedName>
</protein>
<dbReference type="GO" id="GO:0005576">
    <property type="term" value="C:extracellular region"/>
    <property type="evidence" value="ECO:0007669"/>
    <property type="project" value="UniProtKB-SubCell"/>
</dbReference>
<dbReference type="PRINTS" id="PR00713">
    <property type="entry name" value="CNATPEPTIDE"/>
</dbReference>
<feature type="signal peptide" evidence="8">
    <location>
        <begin position="1"/>
        <end position="30"/>
    </location>
</feature>
<evidence type="ECO:0000256" key="2">
    <source>
        <dbReference type="ARBA" id="ARBA00009041"/>
    </source>
</evidence>
<dbReference type="Proteomes" id="UP001591681">
    <property type="component" value="Unassembled WGS sequence"/>
</dbReference>
<dbReference type="GO" id="GO:0097746">
    <property type="term" value="P:blood vessel diameter maintenance"/>
    <property type="evidence" value="ECO:0007669"/>
    <property type="project" value="UniProtKB-KW"/>
</dbReference>
<keyword evidence="5 6" id="KW-0838">Vasoactive</keyword>
<dbReference type="AlphaFoldDB" id="A0ABD1IWE8"/>
<evidence type="ECO:0000256" key="5">
    <source>
        <dbReference type="ARBA" id="ARBA00022858"/>
    </source>
</evidence>
<comment type="similarity">
    <text evidence="2 6">Belongs to the natriuretic peptide family.</text>
</comment>
<feature type="region of interest" description="Disordered" evidence="7">
    <location>
        <begin position="63"/>
        <end position="86"/>
    </location>
</feature>
<evidence type="ECO:0000256" key="4">
    <source>
        <dbReference type="ARBA" id="ARBA00022685"/>
    </source>
</evidence>
<dbReference type="PROSITE" id="PS00263">
    <property type="entry name" value="NATRIURETIC_PEPTIDE"/>
    <property type="match status" value="1"/>
</dbReference>
<gene>
    <name evidence="9" type="ORF">ACEWY4_025036</name>
</gene>
<dbReference type="PANTHER" id="PTHR12167">
    <property type="entry name" value="C-TYPE NATRIURETIC PEPTIDE"/>
    <property type="match status" value="1"/>
</dbReference>
<evidence type="ECO:0000313" key="10">
    <source>
        <dbReference type="Proteomes" id="UP001591681"/>
    </source>
</evidence>
<name>A0ABD1IWE8_9TELE</name>
<evidence type="ECO:0000256" key="6">
    <source>
        <dbReference type="RuleBase" id="RU003686"/>
    </source>
</evidence>
<reference evidence="9 10" key="1">
    <citation type="submission" date="2024-09" db="EMBL/GenBank/DDBJ databases">
        <title>A chromosome-level genome assembly of Gray's grenadier anchovy, Coilia grayii.</title>
        <authorList>
            <person name="Fu Z."/>
        </authorList>
    </citation>
    <scope>NUCLEOTIDE SEQUENCE [LARGE SCALE GENOMIC DNA]</scope>
    <source>
        <strain evidence="9">G4</strain>
        <tissue evidence="9">Muscle</tissue>
    </source>
</reference>
<evidence type="ECO:0000313" key="9">
    <source>
        <dbReference type="EMBL" id="KAL2079292.1"/>
    </source>
</evidence>
<accession>A0ABD1IWE8</accession>
<dbReference type="SMART" id="SM00183">
    <property type="entry name" value="NAT_PEP"/>
    <property type="match status" value="1"/>
</dbReference>
<evidence type="ECO:0000256" key="1">
    <source>
        <dbReference type="ARBA" id="ARBA00004613"/>
    </source>
</evidence>
<feature type="chain" id="PRO_5044887118" description="C-type natriuretic peptide" evidence="8">
    <location>
        <begin position="31"/>
        <end position="130"/>
    </location>
</feature>
<dbReference type="InterPro" id="IPR002406">
    <property type="entry name" value="C_natriurtcpep"/>
</dbReference>
<sequence length="130" mass="13987">MASSSTSRSSSCLLCFIVFILFLATAQVESRPAQLRSDGQILRDLFGPEISSLLLARSEVTEGSSYGPTLLPKGGPGPSESVAPHRPVPHRFLKLLSHQRKFNGRNRKSSGRGCFGLKVDRIGIMSGLGC</sequence>
<keyword evidence="8" id="KW-0732">Signal</keyword>
<organism evidence="9 10">
    <name type="scientific">Coilia grayii</name>
    <name type="common">Gray's grenadier anchovy</name>
    <dbReference type="NCBI Taxonomy" id="363190"/>
    <lineage>
        <taxon>Eukaryota</taxon>
        <taxon>Metazoa</taxon>
        <taxon>Chordata</taxon>
        <taxon>Craniata</taxon>
        <taxon>Vertebrata</taxon>
        <taxon>Euteleostomi</taxon>
        <taxon>Actinopterygii</taxon>
        <taxon>Neopterygii</taxon>
        <taxon>Teleostei</taxon>
        <taxon>Clupei</taxon>
        <taxon>Clupeiformes</taxon>
        <taxon>Clupeoidei</taxon>
        <taxon>Engraulidae</taxon>
        <taxon>Coilinae</taxon>
        <taxon>Coilia</taxon>
    </lineage>
</organism>
<dbReference type="InterPro" id="IPR000663">
    <property type="entry name" value="Natr_peptide"/>
</dbReference>
<dbReference type="Pfam" id="PF00212">
    <property type="entry name" value="ANP"/>
    <property type="match status" value="1"/>
</dbReference>
<proteinExistence type="inferred from homology"/>
<evidence type="ECO:0000256" key="7">
    <source>
        <dbReference type="SAM" id="MobiDB-lite"/>
    </source>
</evidence>
<keyword evidence="10" id="KW-1185">Reference proteome</keyword>
<comment type="subcellular location">
    <subcellularLocation>
        <location evidence="1 6">Secreted</location>
    </subcellularLocation>
</comment>
<dbReference type="InterPro" id="IPR030480">
    <property type="entry name" value="Natr_peptide_CS"/>
</dbReference>
<evidence type="ECO:0000256" key="8">
    <source>
        <dbReference type="SAM" id="SignalP"/>
    </source>
</evidence>
<evidence type="ECO:0008006" key="11">
    <source>
        <dbReference type="Google" id="ProtNLM"/>
    </source>
</evidence>
<dbReference type="PANTHER" id="PTHR12167:SF6">
    <property type="entry name" value="C-TYPE NATRIURETIC PEPTIDE 2-LIKE"/>
    <property type="match status" value="1"/>
</dbReference>
<dbReference type="EMBL" id="JBHFQA010000022">
    <property type="protein sequence ID" value="KAL2079292.1"/>
    <property type="molecule type" value="Genomic_DNA"/>
</dbReference>
<keyword evidence="3" id="KW-0964">Secreted</keyword>